<name>A0AAD4GYV7_ASPNN</name>
<keyword evidence="2" id="KW-1185">Reference proteome</keyword>
<dbReference type="EMBL" id="VCAU01000004">
    <property type="protein sequence ID" value="KAF9894326.1"/>
    <property type="molecule type" value="Genomic_DNA"/>
</dbReference>
<dbReference type="AlphaFoldDB" id="A0AAD4GYV7"/>
<accession>A0AAD4GYV7</accession>
<organism evidence="1 2">
    <name type="scientific">Aspergillus nanangensis</name>
    <dbReference type="NCBI Taxonomy" id="2582783"/>
    <lineage>
        <taxon>Eukaryota</taxon>
        <taxon>Fungi</taxon>
        <taxon>Dikarya</taxon>
        <taxon>Ascomycota</taxon>
        <taxon>Pezizomycotina</taxon>
        <taxon>Eurotiomycetes</taxon>
        <taxon>Eurotiomycetidae</taxon>
        <taxon>Eurotiales</taxon>
        <taxon>Aspergillaceae</taxon>
        <taxon>Aspergillus</taxon>
        <taxon>Aspergillus subgen. Circumdati</taxon>
    </lineage>
</organism>
<evidence type="ECO:0000313" key="1">
    <source>
        <dbReference type="EMBL" id="KAF9894326.1"/>
    </source>
</evidence>
<evidence type="ECO:0000313" key="2">
    <source>
        <dbReference type="Proteomes" id="UP001194746"/>
    </source>
</evidence>
<gene>
    <name evidence="1" type="ORF">FE257_007829</name>
</gene>
<sequence>MQERAWYGTLFSGYGEQSVYSATTLDPATGHEPIAWQSADLPALHWQIPVR</sequence>
<proteinExistence type="predicted"/>
<protein>
    <submittedName>
        <fullName evidence="1">Uncharacterized protein</fullName>
    </submittedName>
</protein>
<reference evidence="1" key="1">
    <citation type="journal article" date="2019" name="Beilstein J. Org. Chem.">
        <title>Nanangenines: drimane sesquiterpenoids as the dominant metabolite cohort of a novel Australian fungus, Aspergillus nanangensis.</title>
        <authorList>
            <person name="Lacey H.J."/>
            <person name="Gilchrist C.L.M."/>
            <person name="Crombie A."/>
            <person name="Kalaitzis J.A."/>
            <person name="Vuong D."/>
            <person name="Rutledge P.J."/>
            <person name="Turner P."/>
            <person name="Pitt J.I."/>
            <person name="Lacey E."/>
            <person name="Chooi Y.H."/>
            <person name="Piggott A.M."/>
        </authorList>
    </citation>
    <scope>NUCLEOTIDE SEQUENCE</scope>
    <source>
        <strain evidence="1">MST-FP2251</strain>
    </source>
</reference>
<dbReference type="Proteomes" id="UP001194746">
    <property type="component" value="Unassembled WGS sequence"/>
</dbReference>
<comment type="caution">
    <text evidence="1">The sequence shown here is derived from an EMBL/GenBank/DDBJ whole genome shotgun (WGS) entry which is preliminary data.</text>
</comment>
<reference evidence="1" key="2">
    <citation type="submission" date="2020-02" db="EMBL/GenBank/DDBJ databases">
        <authorList>
            <person name="Gilchrist C.L.M."/>
            <person name="Chooi Y.-H."/>
        </authorList>
    </citation>
    <scope>NUCLEOTIDE SEQUENCE</scope>
    <source>
        <strain evidence="1">MST-FP2251</strain>
    </source>
</reference>